<dbReference type="SUPFAM" id="SSF103473">
    <property type="entry name" value="MFS general substrate transporter"/>
    <property type="match status" value="1"/>
</dbReference>
<reference evidence="10 11" key="1">
    <citation type="journal article" date="2024" name="Appl. Microbiol. Biotechnol.">
        <title>Biosynthetic gene clusters with biotechnological applications in novel Antarctic isolates from Actinomycetota.</title>
        <authorList>
            <person name="Bruna P."/>
            <person name="Nunez-Montero K."/>
            <person name="Contreras M.J."/>
            <person name="Leal K."/>
            <person name="Garcia M."/>
            <person name="Abanto M."/>
            <person name="Barrientos L."/>
        </authorList>
    </citation>
    <scope>NUCLEOTIDE SEQUENCE [LARGE SCALE GENOMIC DNA]</scope>
    <source>
        <strain evidence="10 11">Se16.17</strain>
    </source>
</reference>
<protein>
    <submittedName>
        <fullName evidence="10">MFS transporter</fullName>
    </submittedName>
</protein>
<feature type="transmembrane region" description="Helical" evidence="8">
    <location>
        <begin position="356"/>
        <end position="373"/>
    </location>
</feature>
<feature type="transmembrane region" description="Helical" evidence="8">
    <location>
        <begin position="82"/>
        <end position="100"/>
    </location>
</feature>
<dbReference type="PANTHER" id="PTHR23513">
    <property type="entry name" value="INTEGRAL MEMBRANE EFFLUX PROTEIN-RELATED"/>
    <property type="match status" value="1"/>
</dbReference>
<gene>
    <name evidence="10" type="ORF">V3C41_10355</name>
</gene>
<evidence type="ECO:0000313" key="10">
    <source>
        <dbReference type="EMBL" id="MEO3941466.1"/>
    </source>
</evidence>
<feature type="transmembrane region" description="Helical" evidence="8">
    <location>
        <begin position="211"/>
        <end position="234"/>
    </location>
</feature>
<accession>A0ABV0GSC3</accession>
<comment type="caution">
    <text evidence="10">The sequence shown here is derived from an EMBL/GenBank/DDBJ whole genome shotgun (WGS) entry which is preliminary data.</text>
</comment>
<comment type="subcellular location">
    <subcellularLocation>
        <location evidence="1">Cell membrane</location>
        <topology evidence="1">Multi-pass membrane protein</topology>
    </subcellularLocation>
</comment>
<feature type="transmembrane region" description="Helical" evidence="8">
    <location>
        <begin position="322"/>
        <end position="344"/>
    </location>
</feature>
<organism evidence="10 11">
    <name type="scientific">Paenarthrobacter nicotinovorans</name>
    <name type="common">Arthrobacter nicotinovorans</name>
    <dbReference type="NCBI Taxonomy" id="29320"/>
    <lineage>
        <taxon>Bacteria</taxon>
        <taxon>Bacillati</taxon>
        <taxon>Actinomycetota</taxon>
        <taxon>Actinomycetes</taxon>
        <taxon>Micrococcales</taxon>
        <taxon>Micrococcaceae</taxon>
        <taxon>Paenarthrobacter</taxon>
    </lineage>
</organism>
<dbReference type="RefSeq" id="WP_347782503.1">
    <property type="nucleotide sequence ID" value="NZ_JBBMFV010000004.1"/>
</dbReference>
<evidence type="ECO:0000256" key="5">
    <source>
        <dbReference type="ARBA" id="ARBA00022989"/>
    </source>
</evidence>
<evidence type="ECO:0000256" key="6">
    <source>
        <dbReference type="ARBA" id="ARBA00023136"/>
    </source>
</evidence>
<keyword evidence="11" id="KW-1185">Reference proteome</keyword>
<dbReference type="PROSITE" id="PS50850">
    <property type="entry name" value="MFS"/>
    <property type="match status" value="1"/>
</dbReference>
<evidence type="ECO:0000256" key="3">
    <source>
        <dbReference type="ARBA" id="ARBA00022475"/>
    </source>
</evidence>
<name>A0ABV0GSC3_PAENI</name>
<feature type="transmembrane region" description="Helical" evidence="8">
    <location>
        <begin position="240"/>
        <end position="260"/>
    </location>
</feature>
<evidence type="ECO:0000313" key="11">
    <source>
        <dbReference type="Proteomes" id="UP001448614"/>
    </source>
</evidence>
<feature type="transmembrane region" description="Helical" evidence="8">
    <location>
        <begin position="442"/>
        <end position="464"/>
    </location>
</feature>
<proteinExistence type="predicted"/>
<dbReference type="EMBL" id="JBBMFV010000004">
    <property type="protein sequence ID" value="MEO3941466.1"/>
    <property type="molecule type" value="Genomic_DNA"/>
</dbReference>
<sequence length="491" mass="52448">MAPPPPLAANVSQPVIDSLSARPLPDISQPDQGQLDTSQQDPGHAAESRPAASQPDNVTQPIAVVSEKLPWRHTFISLKVPNFRIFAIGHFIAVIAIWMQRIAQDWMVLQLSGSVTAVGITVALQFMPSLFLGPWGGMIADRFAKRKILIICQSAAAVLAAALAVLSLSGLVQVWHVYVIALVLGFVTVLDQPARQVFVNELVGPKYLRNAISVNSTTFQLGGLIGPALAGVLLTAVGAGWAFAANAVACCSTVAMLLILRKDQLHLSQPTPRKKGMLREGLNYALSKPTIYWPWLMAGFVAVFAMSLPVLLAAFADHVYDAGAGGYGLLNAMVALGALTGAVASTRRRQLRLRSVVMSAGLYGLMLCVSSLMPSMVWFSVTMVLAGFWCLMFLTAANQMVQTSSNMSIRGRVMSLYLVVLIGGQAIGGPMMGWLAEHLGPHLAVLISGGVPAIAAAVVAVVLARKSSLHLKVDLRDRRRVLRIVQEPQTA</sequence>
<evidence type="ECO:0000256" key="2">
    <source>
        <dbReference type="ARBA" id="ARBA00022448"/>
    </source>
</evidence>
<keyword evidence="2" id="KW-0813">Transport</keyword>
<evidence type="ECO:0000256" key="4">
    <source>
        <dbReference type="ARBA" id="ARBA00022692"/>
    </source>
</evidence>
<feature type="transmembrane region" description="Helical" evidence="8">
    <location>
        <begin position="413"/>
        <end position="436"/>
    </location>
</feature>
<dbReference type="Pfam" id="PF05977">
    <property type="entry name" value="MFS_3"/>
    <property type="match status" value="1"/>
</dbReference>
<keyword evidence="5 8" id="KW-1133">Transmembrane helix</keyword>
<keyword evidence="3" id="KW-1003">Cell membrane</keyword>
<dbReference type="InterPro" id="IPR036259">
    <property type="entry name" value="MFS_trans_sf"/>
</dbReference>
<feature type="region of interest" description="Disordered" evidence="7">
    <location>
        <begin position="20"/>
        <end position="57"/>
    </location>
</feature>
<feature type="compositionally biased region" description="Polar residues" evidence="7">
    <location>
        <begin position="29"/>
        <end position="41"/>
    </location>
</feature>
<dbReference type="PANTHER" id="PTHR23513:SF11">
    <property type="entry name" value="STAPHYLOFERRIN A TRANSPORTER"/>
    <property type="match status" value="1"/>
</dbReference>
<dbReference type="InterPro" id="IPR020846">
    <property type="entry name" value="MFS_dom"/>
</dbReference>
<keyword evidence="4 8" id="KW-0812">Transmembrane</keyword>
<evidence type="ECO:0000256" key="7">
    <source>
        <dbReference type="SAM" id="MobiDB-lite"/>
    </source>
</evidence>
<feature type="transmembrane region" description="Helical" evidence="8">
    <location>
        <begin position="174"/>
        <end position="190"/>
    </location>
</feature>
<dbReference type="Gene3D" id="1.20.1250.20">
    <property type="entry name" value="MFS general substrate transporter like domains"/>
    <property type="match status" value="1"/>
</dbReference>
<keyword evidence="6 8" id="KW-0472">Membrane</keyword>
<dbReference type="CDD" id="cd06173">
    <property type="entry name" value="MFS_MefA_like"/>
    <property type="match status" value="1"/>
</dbReference>
<evidence type="ECO:0000256" key="1">
    <source>
        <dbReference type="ARBA" id="ARBA00004651"/>
    </source>
</evidence>
<evidence type="ECO:0000259" key="9">
    <source>
        <dbReference type="PROSITE" id="PS50850"/>
    </source>
</evidence>
<dbReference type="InterPro" id="IPR010290">
    <property type="entry name" value="TM_effector"/>
</dbReference>
<dbReference type="Proteomes" id="UP001448614">
    <property type="component" value="Unassembled WGS sequence"/>
</dbReference>
<feature type="transmembrane region" description="Helical" evidence="8">
    <location>
        <begin position="379"/>
        <end position="401"/>
    </location>
</feature>
<feature type="transmembrane region" description="Helical" evidence="8">
    <location>
        <begin position="148"/>
        <end position="168"/>
    </location>
</feature>
<evidence type="ECO:0000256" key="8">
    <source>
        <dbReference type="SAM" id="Phobius"/>
    </source>
</evidence>
<feature type="transmembrane region" description="Helical" evidence="8">
    <location>
        <begin position="292"/>
        <end position="316"/>
    </location>
</feature>
<feature type="domain" description="Major facilitator superfamily (MFS) profile" evidence="9">
    <location>
        <begin position="82"/>
        <end position="467"/>
    </location>
</feature>